<reference evidence="2" key="1">
    <citation type="submission" date="2021-08" db="EMBL/GenBank/DDBJ databases">
        <title>Chromosome-Level Trichoderma cornu-damae using Hi-C Data.</title>
        <authorList>
            <person name="Kim C.S."/>
        </authorList>
    </citation>
    <scope>NUCLEOTIDE SEQUENCE</scope>
    <source>
        <strain evidence="2">KA19-0412C</strain>
    </source>
</reference>
<keyword evidence="3" id="KW-1185">Reference proteome</keyword>
<comment type="caution">
    <text evidence="2">The sequence shown here is derived from an EMBL/GenBank/DDBJ whole genome shotgun (WGS) entry which is preliminary data.</text>
</comment>
<keyword evidence="1" id="KW-1133">Transmembrane helix</keyword>
<gene>
    <name evidence="2" type="ORF">Trco_007467</name>
</gene>
<dbReference type="Proteomes" id="UP000827724">
    <property type="component" value="Unassembled WGS sequence"/>
</dbReference>
<keyword evidence="1" id="KW-0472">Membrane</keyword>
<sequence length="229" mass="23452">MKPPSGFARLNRGCLVFLGCSSLGDLTLLNSGTVFITGGRGITVVGAGGVGGHGGQLLLALRAAAVERAVGVVAGAGRRVLRGRGGVLGSGLWGVGRRGRQRVHGRVSLGGGRGRVLVLRRVEAAGAGSRQVGLVMRPHGILDAGVGIVGVVHGDVAAGVGGERRGGGMEAAGAAVVVSAQPRERGLELERERELAVVLMLVLVLVLMLRLRLLLMMLMLMLMLMVVAQ</sequence>
<dbReference type="EMBL" id="JAIWOZ010000006">
    <property type="protein sequence ID" value="KAH6604021.1"/>
    <property type="molecule type" value="Genomic_DNA"/>
</dbReference>
<protein>
    <submittedName>
        <fullName evidence="2">Uncharacterized protein</fullName>
    </submittedName>
</protein>
<dbReference type="AlphaFoldDB" id="A0A9P8QFY1"/>
<name>A0A9P8QFY1_9HYPO</name>
<keyword evidence="1" id="KW-0812">Transmembrane</keyword>
<organism evidence="2 3">
    <name type="scientific">Trichoderma cornu-damae</name>
    <dbReference type="NCBI Taxonomy" id="654480"/>
    <lineage>
        <taxon>Eukaryota</taxon>
        <taxon>Fungi</taxon>
        <taxon>Dikarya</taxon>
        <taxon>Ascomycota</taxon>
        <taxon>Pezizomycotina</taxon>
        <taxon>Sordariomycetes</taxon>
        <taxon>Hypocreomycetidae</taxon>
        <taxon>Hypocreales</taxon>
        <taxon>Hypocreaceae</taxon>
        <taxon>Trichoderma</taxon>
    </lineage>
</organism>
<proteinExistence type="predicted"/>
<feature type="transmembrane region" description="Helical" evidence="1">
    <location>
        <begin position="195"/>
        <end position="228"/>
    </location>
</feature>
<accession>A0A9P8QFY1</accession>
<evidence type="ECO:0000313" key="2">
    <source>
        <dbReference type="EMBL" id="KAH6604021.1"/>
    </source>
</evidence>
<evidence type="ECO:0000256" key="1">
    <source>
        <dbReference type="SAM" id="Phobius"/>
    </source>
</evidence>
<evidence type="ECO:0000313" key="3">
    <source>
        <dbReference type="Proteomes" id="UP000827724"/>
    </source>
</evidence>